<evidence type="ECO:0000256" key="2">
    <source>
        <dbReference type="SAM" id="MobiDB-lite"/>
    </source>
</evidence>
<dbReference type="InterPro" id="IPR011704">
    <property type="entry name" value="ATPase_dyneun-rel_AAA"/>
</dbReference>
<dbReference type="InterPro" id="IPR027417">
    <property type="entry name" value="P-loop_NTPase"/>
</dbReference>
<name>A0AAV5AJH4_9AGAM</name>
<keyword evidence="1" id="KW-0175">Coiled coil</keyword>
<proteinExistence type="predicted"/>
<dbReference type="GO" id="GO:0016887">
    <property type="term" value="F:ATP hydrolysis activity"/>
    <property type="evidence" value="ECO:0007669"/>
    <property type="project" value="InterPro"/>
</dbReference>
<dbReference type="GO" id="GO:0005737">
    <property type="term" value="C:cytoplasm"/>
    <property type="evidence" value="ECO:0007669"/>
    <property type="project" value="TreeGrafter"/>
</dbReference>
<dbReference type="SUPFAM" id="SSF52540">
    <property type="entry name" value="P-loop containing nucleoside triphosphate hydrolases"/>
    <property type="match status" value="2"/>
</dbReference>
<sequence>MTFCQLINAEYEYVNLHRDVSETELKQGREIRAGGKLAYVDSAVVRAVKFGRILIVEGIEKAERGIMPLLNNLLENREINLDDGTHIIPASRVSGKKFIEAHPLFRVVAIGIPIPPYKGFPLDPPFRSRFQARFLDSTRSALALSNSLKSEHIPDRPILEKLKNIILTIQESSEITDRVDSTFNKSAIPSFPQNSLQKLSFLDSFFPIPENLSSEQLSKLILVLHPLLTHSPFTIWGGLSHQFEKAGLGTLSSPHNAGTADGTGLLGYKAVKIVRLTSSTVTIPRSFSSYLQAHVMGWDISVIPPVFLSTSTSSTSSIIRCFADILGYEVETIHLYKELGGRELLMRRRITEDGDTTWEASPLIQGALEGRLVHLSGFDTIGPTGGSIARLLQDRETELWETRRIAGSAAEKEIKEGELSVAHSSFRVIATASRSLPHEDWLTEEHATMFLTIPSQPMDIFEEFQILSNTGASENHIRALLKFAESYRNTMTIGTGKGNRKLGTRTLYRIAKRLAAFHWDDDLHAILTRVLLADFLPVTERLNLDNLFSECQIRQQNTPYYGPPRITDTHLAFDIYKHSGEFSVQIPFFDPTQDPEGVPTLVPFVEHFYDNSLQTGLMKDIAVDLEILKDHVVLLGNQGTIKHVDSPLLKAIKHGRILIIDEADKAPEHVVSIFRSLAGQNELSLPNGQRVRSEKERASDIVVHPNFRMVLLANRPGYPFLGNHFLQVLGDNFSCHSIPNPDMLSERKLLSQLAPDMNEDILKRLVGVFQDLRRGYENGSLSYPYSLRELINLVRHMQAHPDDTLETSLRNIFDFDVHKYTMLEIVYDILERHGFKAPRKDIASDEQIQQIKDITFQPTGDTSLTGPKFGKEDPNNEPHTGGNTWAGGTGGRDTAGLGGRAGYMRLFLGHDIKQVPDKLKHQVPDKIKEEAREMARKELARRLEELNLEVHEAKGYSAILAAVESHIARLLDVLESLSAKEEERVWVKRQTDGELDDNRLIDGITGEKTVYKRRAFAQPELGQPQLNGSMYRFQYDGRLRRSLETGGTKFLASPVMIMETFARVKDKRKFLWDIYGHSGDEPSIPLLEASSVNEADRAQYWKVIEKMEMISQYTFAGDHTVEAIEKAVTEVAKYAADDWFVIAITDANFSRYNITSDDLRKAINKNTKVSVLGKSLDDVLDF</sequence>
<evidence type="ECO:0000313" key="4">
    <source>
        <dbReference type="EMBL" id="GJJ14791.1"/>
    </source>
</evidence>
<dbReference type="Proteomes" id="UP001050691">
    <property type="component" value="Unassembled WGS sequence"/>
</dbReference>
<accession>A0AAV5AJH4</accession>
<dbReference type="InterPro" id="IPR039891">
    <property type="entry name" value="VWA8"/>
</dbReference>
<reference evidence="4" key="1">
    <citation type="submission" date="2021-10" db="EMBL/GenBank/DDBJ databases">
        <title>De novo Genome Assembly of Clathrus columnatus (Basidiomycota, Fungi) Using Illumina and Nanopore Sequence Data.</title>
        <authorList>
            <person name="Ogiso-Tanaka E."/>
            <person name="Itagaki H."/>
            <person name="Hosoya T."/>
            <person name="Hosaka K."/>
        </authorList>
    </citation>
    <scope>NUCLEOTIDE SEQUENCE</scope>
    <source>
        <strain evidence="4">MO-923</strain>
    </source>
</reference>
<dbReference type="EMBL" id="BPWL01000010">
    <property type="protein sequence ID" value="GJJ14791.1"/>
    <property type="molecule type" value="Genomic_DNA"/>
</dbReference>
<gene>
    <name evidence="4" type="ORF">Clacol_009059</name>
</gene>
<protein>
    <recommendedName>
        <fullName evidence="3">ATPase dynein-related AAA domain-containing protein</fullName>
    </recommendedName>
</protein>
<dbReference type="GO" id="GO:0005524">
    <property type="term" value="F:ATP binding"/>
    <property type="evidence" value="ECO:0007669"/>
    <property type="project" value="InterPro"/>
</dbReference>
<dbReference type="PANTHER" id="PTHR21610">
    <property type="entry name" value="VON WILLEBRAND FACTOR A DOMAIN-CONTAINING PROTEIN 8"/>
    <property type="match status" value="1"/>
</dbReference>
<dbReference type="AlphaFoldDB" id="A0AAV5AJH4"/>
<organism evidence="4 5">
    <name type="scientific">Clathrus columnatus</name>
    <dbReference type="NCBI Taxonomy" id="1419009"/>
    <lineage>
        <taxon>Eukaryota</taxon>
        <taxon>Fungi</taxon>
        <taxon>Dikarya</taxon>
        <taxon>Basidiomycota</taxon>
        <taxon>Agaricomycotina</taxon>
        <taxon>Agaricomycetes</taxon>
        <taxon>Phallomycetidae</taxon>
        <taxon>Phallales</taxon>
        <taxon>Clathraceae</taxon>
        <taxon>Clathrus</taxon>
    </lineage>
</organism>
<feature type="domain" description="ATPase dynein-related AAA" evidence="3">
    <location>
        <begin position="316"/>
        <end position="434"/>
    </location>
</feature>
<evidence type="ECO:0000256" key="1">
    <source>
        <dbReference type="SAM" id="Coils"/>
    </source>
</evidence>
<evidence type="ECO:0000259" key="3">
    <source>
        <dbReference type="Pfam" id="PF07728"/>
    </source>
</evidence>
<feature type="coiled-coil region" evidence="1">
    <location>
        <begin position="929"/>
        <end position="956"/>
    </location>
</feature>
<keyword evidence="5" id="KW-1185">Reference proteome</keyword>
<feature type="domain" description="ATPase dynein-related AAA" evidence="3">
    <location>
        <begin position="2"/>
        <end position="130"/>
    </location>
</feature>
<dbReference type="Gene3D" id="3.40.50.300">
    <property type="entry name" value="P-loop containing nucleotide triphosphate hydrolases"/>
    <property type="match status" value="2"/>
</dbReference>
<dbReference type="PANTHER" id="PTHR21610:SF9">
    <property type="entry name" value="VON WILLEBRAND FACTOR A DOMAIN-CONTAINING PROTEIN 8"/>
    <property type="match status" value="1"/>
</dbReference>
<feature type="region of interest" description="Disordered" evidence="2">
    <location>
        <begin position="857"/>
        <end position="891"/>
    </location>
</feature>
<dbReference type="Pfam" id="PF07728">
    <property type="entry name" value="AAA_5"/>
    <property type="match status" value="3"/>
</dbReference>
<evidence type="ECO:0000313" key="5">
    <source>
        <dbReference type="Proteomes" id="UP001050691"/>
    </source>
</evidence>
<comment type="caution">
    <text evidence="4">The sequence shown here is derived from an EMBL/GenBank/DDBJ whole genome shotgun (WGS) entry which is preliminary data.</text>
</comment>
<feature type="domain" description="ATPase dynein-related AAA" evidence="3">
    <location>
        <begin position="638"/>
        <end position="728"/>
    </location>
</feature>